<reference evidence="2" key="1">
    <citation type="submission" date="2022-07" db="EMBL/GenBank/DDBJ databases">
        <authorList>
            <person name="Macas J."/>
            <person name="Novak P."/>
            <person name="Neumann P."/>
        </authorList>
    </citation>
    <scope>NUCLEOTIDE SEQUENCE</scope>
</reference>
<accession>A0AAV0D8M5</accession>
<dbReference type="Proteomes" id="UP001152523">
    <property type="component" value="Unassembled WGS sequence"/>
</dbReference>
<gene>
    <name evidence="2" type="ORF">CEPIT_LOCUS11927</name>
</gene>
<sequence length="537" mass="60514">MRTASRAAQRLPCDFRQIGDRVWERHIRQWKATGTRRRSSFDSRWGFHRRGGDIPWEKRPLNQSGEASSRFSSDNQARRRLLRNRERATTYGAESVGRNFWESQVSSIGARRRIWPSKRQFWNRHGSSVGFQGGKKRRLTEVGGGDFLSVPIITDEFVIESKFFQFKVIDSASIRISETKEGISSILDLDFARLTWLKDSIIKIFSDNKSCSKLELNKSLIVRYDENYFGGFIQIIEKGSDSLFIPEGWNGQGIHLFLTGIGKTIASLKEIAAKSQAVGHTSGKVFSDGVASNDLEFLPFDGNNLYCDTGTSISGALLQVDIDSFNHSSDLVSVDDVRSGEHIPDSDALLELKEFFQVTLTNGVDSLSHFLLYEIEKLLAAALGNRDNLLIKPIDDGKPSRMQNDSGKVDENKIGVLESRNIGIGGDHTDFCWDYANLDCIGNLNANFEEDFGGSYSTHSGDEFLGHVSENEKRVPISTVDDLWDSDTNEVICQKALLVTRDNCLPTQNLNTQKRMYKKKNQRSHLMRTRSQTRAGL</sequence>
<proteinExistence type="predicted"/>
<organism evidence="2 3">
    <name type="scientific">Cuscuta epithymum</name>
    <dbReference type="NCBI Taxonomy" id="186058"/>
    <lineage>
        <taxon>Eukaryota</taxon>
        <taxon>Viridiplantae</taxon>
        <taxon>Streptophyta</taxon>
        <taxon>Embryophyta</taxon>
        <taxon>Tracheophyta</taxon>
        <taxon>Spermatophyta</taxon>
        <taxon>Magnoliopsida</taxon>
        <taxon>eudicotyledons</taxon>
        <taxon>Gunneridae</taxon>
        <taxon>Pentapetalae</taxon>
        <taxon>asterids</taxon>
        <taxon>lamiids</taxon>
        <taxon>Solanales</taxon>
        <taxon>Convolvulaceae</taxon>
        <taxon>Cuscuteae</taxon>
        <taxon>Cuscuta</taxon>
        <taxon>Cuscuta subgen. Cuscuta</taxon>
    </lineage>
</organism>
<comment type="caution">
    <text evidence="2">The sequence shown here is derived from an EMBL/GenBank/DDBJ whole genome shotgun (WGS) entry which is preliminary data.</text>
</comment>
<evidence type="ECO:0000313" key="2">
    <source>
        <dbReference type="EMBL" id="CAH9092055.1"/>
    </source>
</evidence>
<dbReference type="AlphaFoldDB" id="A0AAV0D8M5"/>
<feature type="compositionally biased region" description="Polar residues" evidence="1">
    <location>
        <begin position="61"/>
        <end position="75"/>
    </location>
</feature>
<feature type="region of interest" description="Disordered" evidence="1">
    <location>
        <begin position="56"/>
        <end position="76"/>
    </location>
</feature>
<evidence type="ECO:0000256" key="1">
    <source>
        <dbReference type="SAM" id="MobiDB-lite"/>
    </source>
</evidence>
<evidence type="ECO:0000313" key="3">
    <source>
        <dbReference type="Proteomes" id="UP001152523"/>
    </source>
</evidence>
<feature type="region of interest" description="Disordered" evidence="1">
    <location>
        <begin position="518"/>
        <end position="537"/>
    </location>
</feature>
<dbReference type="EMBL" id="CAMAPF010000072">
    <property type="protein sequence ID" value="CAH9092055.1"/>
    <property type="molecule type" value="Genomic_DNA"/>
</dbReference>
<keyword evidence="3" id="KW-1185">Reference proteome</keyword>
<feature type="compositionally biased region" description="Basic residues" evidence="1">
    <location>
        <begin position="518"/>
        <end position="528"/>
    </location>
</feature>
<protein>
    <submittedName>
        <fullName evidence="2">Uncharacterized protein</fullName>
    </submittedName>
</protein>
<name>A0AAV0D8M5_9ASTE</name>